<keyword evidence="2" id="KW-1185">Reference proteome</keyword>
<name>A0ABD1XS37_9MARC</name>
<organism evidence="1 2">
    <name type="scientific">Riccia fluitans</name>
    <dbReference type="NCBI Taxonomy" id="41844"/>
    <lineage>
        <taxon>Eukaryota</taxon>
        <taxon>Viridiplantae</taxon>
        <taxon>Streptophyta</taxon>
        <taxon>Embryophyta</taxon>
        <taxon>Marchantiophyta</taxon>
        <taxon>Marchantiopsida</taxon>
        <taxon>Marchantiidae</taxon>
        <taxon>Marchantiales</taxon>
        <taxon>Ricciaceae</taxon>
        <taxon>Riccia</taxon>
    </lineage>
</organism>
<reference evidence="1 2" key="1">
    <citation type="submission" date="2024-09" db="EMBL/GenBank/DDBJ databases">
        <title>Chromosome-scale assembly of Riccia fluitans.</title>
        <authorList>
            <person name="Paukszto L."/>
            <person name="Sawicki J."/>
            <person name="Karawczyk K."/>
            <person name="Piernik-Szablinska J."/>
            <person name="Szczecinska M."/>
            <person name="Mazdziarz M."/>
        </authorList>
    </citation>
    <scope>NUCLEOTIDE SEQUENCE [LARGE SCALE GENOMIC DNA]</scope>
    <source>
        <strain evidence="1">Rf_01</strain>
        <tissue evidence="1">Aerial parts of the thallus</tissue>
    </source>
</reference>
<gene>
    <name evidence="1" type="ORF">R1flu_028906</name>
</gene>
<proteinExistence type="predicted"/>
<protein>
    <submittedName>
        <fullName evidence="1">Uncharacterized protein</fullName>
    </submittedName>
</protein>
<evidence type="ECO:0000313" key="1">
    <source>
        <dbReference type="EMBL" id="KAL2610333.1"/>
    </source>
</evidence>
<evidence type="ECO:0000313" key="2">
    <source>
        <dbReference type="Proteomes" id="UP001605036"/>
    </source>
</evidence>
<dbReference type="EMBL" id="JBHFFA010000008">
    <property type="protein sequence ID" value="KAL2610333.1"/>
    <property type="molecule type" value="Genomic_DNA"/>
</dbReference>
<accession>A0ABD1XS37</accession>
<sequence>MRAQQVYRIQCIPLSPSCTQQWFAASSTSQFFDTGFEMLKGIEDLGLCSKTKDPTVSTEIVYKVIERRYGPVIDAFSKRFPPLTDAELYMLHVLERP</sequence>
<dbReference type="Proteomes" id="UP001605036">
    <property type="component" value="Unassembled WGS sequence"/>
</dbReference>
<comment type="caution">
    <text evidence="1">The sequence shown here is derived from an EMBL/GenBank/DDBJ whole genome shotgun (WGS) entry which is preliminary data.</text>
</comment>
<dbReference type="AlphaFoldDB" id="A0ABD1XS37"/>